<reference evidence="6 9" key="1">
    <citation type="submission" date="2015-01" db="EMBL/GenBank/DDBJ databases">
        <title>Vibrio sp. C1 JCM 19231 whole genome shotgun sequence.</title>
        <authorList>
            <person name="Sawabe T."/>
            <person name="Meirelles P."/>
            <person name="Feng G."/>
            <person name="Sayaka M."/>
            <person name="Hattori M."/>
            <person name="Ohkuma M."/>
        </authorList>
    </citation>
    <scope>NUCLEOTIDE SEQUENCE [LARGE SCALE GENOMIC DNA]</scope>
    <source>
        <strain evidence="9">JCM 19231</strain>
        <strain evidence="6">JCM19231</strain>
    </source>
</reference>
<evidence type="ECO:0000256" key="2">
    <source>
        <dbReference type="ARBA" id="ARBA00023015"/>
    </source>
</evidence>
<dbReference type="InterPro" id="IPR036388">
    <property type="entry name" value="WH-like_DNA-bd_sf"/>
</dbReference>
<evidence type="ECO:0000256" key="3">
    <source>
        <dbReference type="ARBA" id="ARBA00023125"/>
    </source>
</evidence>
<evidence type="ECO:0000313" key="8">
    <source>
        <dbReference type="Proteomes" id="UP000031666"/>
    </source>
</evidence>
<gene>
    <name evidence="6" type="ORF">JCM19231_208</name>
    <name evidence="7" type="ORF">JCM19241_5920</name>
</gene>
<dbReference type="Proteomes" id="UP000031671">
    <property type="component" value="Unassembled WGS sequence"/>
</dbReference>
<dbReference type="PANTHER" id="PTHR30126">
    <property type="entry name" value="HTH-TYPE TRANSCRIPTIONAL REGULATOR"/>
    <property type="match status" value="1"/>
</dbReference>
<dbReference type="CDD" id="cd05466">
    <property type="entry name" value="PBP2_LTTR_substrate"/>
    <property type="match status" value="1"/>
</dbReference>
<feature type="domain" description="HTH lysR-type" evidence="5">
    <location>
        <begin position="1"/>
        <end position="58"/>
    </location>
</feature>
<dbReference type="Gene3D" id="3.40.190.290">
    <property type="match status" value="1"/>
</dbReference>
<keyword evidence="2" id="KW-0805">Transcription regulation</keyword>
<evidence type="ECO:0000313" key="6">
    <source>
        <dbReference type="EMBL" id="GAM54216.1"/>
    </source>
</evidence>
<keyword evidence="9" id="KW-1185">Reference proteome</keyword>
<dbReference type="EMBL" id="BBRZ01000002">
    <property type="protein sequence ID" value="GAM54216.1"/>
    <property type="molecule type" value="Genomic_DNA"/>
</dbReference>
<dbReference type="PROSITE" id="PS50931">
    <property type="entry name" value="HTH_LYSR"/>
    <property type="match status" value="1"/>
</dbReference>
<organism evidence="7 8">
    <name type="scientific">Vibrio ishigakensis</name>
    <dbReference type="NCBI Taxonomy" id="1481914"/>
    <lineage>
        <taxon>Bacteria</taxon>
        <taxon>Pseudomonadati</taxon>
        <taxon>Pseudomonadota</taxon>
        <taxon>Gammaproteobacteria</taxon>
        <taxon>Vibrionales</taxon>
        <taxon>Vibrionaceae</taxon>
        <taxon>Vibrio</taxon>
    </lineage>
</organism>
<dbReference type="SUPFAM" id="SSF46785">
    <property type="entry name" value="Winged helix' DNA-binding domain"/>
    <property type="match status" value="1"/>
</dbReference>
<name>A0A0B8QS05_9VIBR</name>
<dbReference type="Proteomes" id="UP000031666">
    <property type="component" value="Unassembled WGS sequence"/>
</dbReference>
<evidence type="ECO:0000313" key="7">
    <source>
        <dbReference type="EMBL" id="GAM77024.1"/>
    </source>
</evidence>
<dbReference type="InterPro" id="IPR005119">
    <property type="entry name" value="LysR_subst-bd"/>
</dbReference>
<dbReference type="InterPro" id="IPR036390">
    <property type="entry name" value="WH_DNA-bd_sf"/>
</dbReference>
<dbReference type="Pfam" id="PF00126">
    <property type="entry name" value="HTH_1"/>
    <property type="match status" value="1"/>
</dbReference>
<evidence type="ECO:0000259" key="5">
    <source>
        <dbReference type="PROSITE" id="PS50931"/>
    </source>
</evidence>
<keyword evidence="4" id="KW-0804">Transcription</keyword>
<dbReference type="Pfam" id="PF03466">
    <property type="entry name" value="LysR_substrate"/>
    <property type="match status" value="1"/>
</dbReference>
<dbReference type="Gene3D" id="1.10.10.10">
    <property type="entry name" value="Winged helix-like DNA-binding domain superfamily/Winged helix DNA-binding domain"/>
    <property type="match status" value="1"/>
</dbReference>
<accession>A0A0B8QS05</accession>
<sequence length="286" mass="31790">MLLEGIETLIVLSKHKTMSKAGSQLYISQSAVSKRISNLEKRLNKKLVEPDGRQIKLTADAERLIENIGPSFLELQGRIFDQQNISEHTPITMDCSETLIAGYLSEKITELKQVESSFTISTNHTPRIVENVQSGRATIGLCAGFLPAHHGLKVYHLLDEPFYVVSKEKLDTLPDTLICNDLSNPANSYQRPQLSKIGIAPAMEMDSYTAAAQLALGGLAPALVPYSIVKALSISEDYAYRFEELNHLYRPIYVCVRVSSEKSERVRRMIQTIADVVPKAAYLPSP</sequence>
<keyword evidence="3" id="KW-0238">DNA-binding</keyword>
<evidence type="ECO:0000256" key="4">
    <source>
        <dbReference type="ARBA" id="ARBA00023163"/>
    </source>
</evidence>
<comment type="caution">
    <text evidence="7">The sequence shown here is derived from an EMBL/GenBank/DDBJ whole genome shotgun (WGS) entry which is preliminary data.</text>
</comment>
<reference evidence="7 8" key="2">
    <citation type="submission" date="2015-01" db="EMBL/GenBank/DDBJ databases">
        <title>Vibrio sp. C94 JCM 19241 whole genome shotgun sequence.</title>
        <authorList>
            <person name="Sawabe T."/>
            <person name="Meirelles P."/>
            <person name="Feng G."/>
            <person name="Sayaka M."/>
            <person name="Hattori M."/>
            <person name="Ohkuma M."/>
        </authorList>
    </citation>
    <scope>NUCLEOTIDE SEQUENCE [LARGE SCALE GENOMIC DNA]</scope>
    <source>
        <strain evidence="8">JCM 19241</strain>
        <strain evidence="7">JCM19241</strain>
    </source>
</reference>
<dbReference type="SUPFAM" id="SSF53850">
    <property type="entry name" value="Periplasmic binding protein-like II"/>
    <property type="match status" value="1"/>
</dbReference>
<dbReference type="InterPro" id="IPR000847">
    <property type="entry name" value="LysR_HTH_N"/>
</dbReference>
<dbReference type="EMBL" id="BBSC01000007">
    <property type="protein sequence ID" value="GAM77024.1"/>
    <property type="molecule type" value="Genomic_DNA"/>
</dbReference>
<reference evidence="8 9" key="3">
    <citation type="submission" date="2015-01" db="EMBL/GenBank/DDBJ databases">
        <authorList>
            <consortium name="NBRP consortium"/>
            <person name="Sawabe T."/>
            <person name="Meirelles P."/>
            <person name="Feng G."/>
            <person name="Sayaka M."/>
            <person name="Hattori M."/>
            <person name="Ohkuma M."/>
        </authorList>
    </citation>
    <scope>NUCLEOTIDE SEQUENCE [LARGE SCALE GENOMIC DNA]</scope>
    <source>
        <strain evidence="9">JCM 19231</strain>
        <strain evidence="8">JCM 19241</strain>
        <strain evidence="6">JCM19231</strain>
        <strain evidence="7">JCM19241</strain>
    </source>
</reference>
<proteinExistence type="inferred from homology"/>
<accession>A0A0B8NJ81</accession>
<dbReference type="STRING" id="1481914.JCM19241_5920"/>
<comment type="similarity">
    <text evidence="1">Belongs to the LysR transcriptional regulatory family.</text>
</comment>
<protein>
    <submittedName>
        <fullName evidence="7">Transcriptional regulator</fullName>
    </submittedName>
</protein>
<dbReference type="RefSeq" id="WP_261834741.1">
    <property type="nucleotide sequence ID" value="NZ_AP024881.1"/>
</dbReference>
<dbReference type="GO" id="GO:0000976">
    <property type="term" value="F:transcription cis-regulatory region binding"/>
    <property type="evidence" value="ECO:0007669"/>
    <property type="project" value="TreeGrafter"/>
</dbReference>
<dbReference type="AlphaFoldDB" id="A0A0B8QS05"/>
<dbReference type="GO" id="GO:0003700">
    <property type="term" value="F:DNA-binding transcription factor activity"/>
    <property type="evidence" value="ECO:0007669"/>
    <property type="project" value="InterPro"/>
</dbReference>
<evidence type="ECO:0000313" key="9">
    <source>
        <dbReference type="Proteomes" id="UP000031671"/>
    </source>
</evidence>
<dbReference type="PANTHER" id="PTHR30126:SF94">
    <property type="entry name" value="LYSR FAMILY TRANSCRIPTIONAL REGULATOR"/>
    <property type="match status" value="1"/>
</dbReference>
<evidence type="ECO:0000256" key="1">
    <source>
        <dbReference type="ARBA" id="ARBA00009437"/>
    </source>
</evidence>